<dbReference type="InterPro" id="IPR023885">
    <property type="entry name" value="4Fe4S-binding_SPASM_dom"/>
</dbReference>
<gene>
    <name evidence="8" type="ORF">SAMN02745114_00605</name>
</gene>
<sequence>MPISVMIKPSSSACNLKCEYCFYTSLAEKRDEAFKGYMNEKTAQNVIKSALEYANSTEVIFTFQGGEPLLSGIEFFRMFIKKEQELNTKGSKITNCIQTNATLIDEQWCEFFKSNGILVGVSLDGDRELNSYRIYKDGRESFDDVMSAIELLKKYNVQFNILSVLTSRLAQNFRKSYRFFKSNDLHFLQYIPCLKEFGEENSEYAMSVDDYASYLKSGYKLYFNDISRGTQMSIRQFDNYRLLMQGRPAEQCGMNGFCSEQFVVEGDGSTYPCDFYCINECYLGNINEVSFLKMRESEIFKSFVKSSYAIDEKCKECCYFRLCRGGGCKRNRVSADYCEAYKMFFENIICF</sequence>
<dbReference type="CDD" id="cd01335">
    <property type="entry name" value="Radical_SAM"/>
    <property type="match status" value="1"/>
</dbReference>
<dbReference type="GO" id="GO:0016491">
    <property type="term" value="F:oxidoreductase activity"/>
    <property type="evidence" value="ECO:0007669"/>
    <property type="project" value="InterPro"/>
</dbReference>
<keyword evidence="4" id="KW-0408">Iron</keyword>
<accession>A0A1T4KU61</accession>
<dbReference type="InterPro" id="IPR023867">
    <property type="entry name" value="Sulphatase_maturase_rSAM"/>
</dbReference>
<keyword evidence="9" id="KW-1185">Reference proteome</keyword>
<dbReference type="SFLD" id="SFLDS00029">
    <property type="entry name" value="Radical_SAM"/>
    <property type="match status" value="1"/>
</dbReference>
<evidence type="ECO:0000256" key="2">
    <source>
        <dbReference type="ARBA" id="ARBA00022691"/>
    </source>
</evidence>
<comment type="cofactor">
    <cofactor evidence="1">
        <name>[4Fe-4S] cluster</name>
        <dbReference type="ChEBI" id="CHEBI:49883"/>
    </cofactor>
</comment>
<dbReference type="InterPro" id="IPR007197">
    <property type="entry name" value="rSAM"/>
</dbReference>
<proteinExistence type="inferred from homology"/>
<dbReference type="SFLD" id="SFLDG01386">
    <property type="entry name" value="main_SPASM_domain-containing"/>
    <property type="match status" value="1"/>
</dbReference>
<evidence type="ECO:0000256" key="1">
    <source>
        <dbReference type="ARBA" id="ARBA00001966"/>
    </source>
</evidence>
<dbReference type="NCBIfam" id="TIGR04085">
    <property type="entry name" value="rSAM_more_4Fe4S"/>
    <property type="match status" value="1"/>
</dbReference>
<dbReference type="AlphaFoldDB" id="A0A1T4KU61"/>
<evidence type="ECO:0000313" key="8">
    <source>
        <dbReference type="EMBL" id="SJZ45936.1"/>
    </source>
</evidence>
<dbReference type="SFLD" id="SFLDG01384">
    <property type="entry name" value="thioether_bond_formation_requi"/>
    <property type="match status" value="1"/>
</dbReference>
<dbReference type="STRING" id="290054.SAMN02745114_00605"/>
<dbReference type="EMBL" id="FUWW01000005">
    <property type="protein sequence ID" value="SJZ45936.1"/>
    <property type="molecule type" value="Genomic_DNA"/>
</dbReference>
<dbReference type="Pfam" id="PF04055">
    <property type="entry name" value="Radical_SAM"/>
    <property type="match status" value="1"/>
</dbReference>
<feature type="domain" description="Radical SAM core" evidence="7">
    <location>
        <begin position="1"/>
        <end position="224"/>
    </location>
</feature>
<dbReference type="InterPro" id="IPR013785">
    <property type="entry name" value="Aldolase_TIM"/>
</dbReference>
<dbReference type="SFLD" id="SFLDG01072">
    <property type="entry name" value="dehydrogenase_like"/>
    <property type="match status" value="1"/>
</dbReference>
<dbReference type="PROSITE" id="PS51918">
    <property type="entry name" value="RADICAL_SAM"/>
    <property type="match status" value="1"/>
</dbReference>
<protein>
    <recommendedName>
        <fullName evidence="7">Radical SAM core domain-containing protein</fullName>
    </recommendedName>
</protein>
<evidence type="ECO:0000259" key="7">
    <source>
        <dbReference type="PROSITE" id="PS51918"/>
    </source>
</evidence>
<evidence type="ECO:0000256" key="3">
    <source>
        <dbReference type="ARBA" id="ARBA00022723"/>
    </source>
</evidence>
<dbReference type="Pfam" id="PF13186">
    <property type="entry name" value="SPASM"/>
    <property type="match status" value="1"/>
</dbReference>
<dbReference type="SUPFAM" id="SSF102114">
    <property type="entry name" value="Radical SAM enzymes"/>
    <property type="match status" value="1"/>
</dbReference>
<evidence type="ECO:0000313" key="9">
    <source>
        <dbReference type="Proteomes" id="UP000190657"/>
    </source>
</evidence>
<evidence type="ECO:0000256" key="4">
    <source>
        <dbReference type="ARBA" id="ARBA00023004"/>
    </source>
</evidence>
<dbReference type="InterPro" id="IPR058240">
    <property type="entry name" value="rSAM_sf"/>
</dbReference>
<dbReference type="GO" id="GO:0046872">
    <property type="term" value="F:metal ion binding"/>
    <property type="evidence" value="ECO:0007669"/>
    <property type="project" value="UniProtKB-KW"/>
</dbReference>
<dbReference type="SFLD" id="SFLDG01067">
    <property type="entry name" value="SPASM/twitch_domain_containing"/>
    <property type="match status" value="1"/>
</dbReference>
<comment type="similarity">
    <text evidence="6">Belongs to the radical SAM superfamily. Anaerobic sulfatase-maturating enzyme family.</text>
</comment>
<keyword evidence="3" id="KW-0479">Metal-binding</keyword>
<organism evidence="8 9">
    <name type="scientific">Eubacterium coprostanoligenes</name>
    <dbReference type="NCBI Taxonomy" id="290054"/>
    <lineage>
        <taxon>Bacteria</taxon>
        <taxon>Bacillati</taxon>
        <taxon>Bacillota</taxon>
        <taxon>Clostridia</taxon>
        <taxon>Eubacteriales</taxon>
        <taxon>Eubacteriaceae</taxon>
        <taxon>Eubacterium</taxon>
    </lineage>
</organism>
<keyword evidence="5" id="KW-0411">Iron-sulfur</keyword>
<dbReference type="Proteomes" id="UP000190657">
    <property type="component" value="Unassembled WGS sequence"/>
</dbReference>
<dbReference type="Gene3D" id="3.20.20.70">
    <property type="entry name" value="Aldolase class I"/>
    <property type="match status" value="1"/>
</dbReference>
<evidence type="ECO:0000256" key="5">
    <source>
        <dbReference type="ARBA" id="ARBA00023014"/>
    </source>
</evidence>
<dbReference type="GO" id="GO:0051536">
    <property type="term" value="F:iron-sulfur cluster binding"/>
    <property type="evidence" value="ECO:0007669"/>
    <property type="project" value="UniProtKB-KW"/>
</dbReference>
<dbReference type="PANTHER" id="PTHR43273:SF3">
    <property type="entry name" value="ANAEROBIC SULFATASE-MATURATING ENZYME HOMOLOG ASLB-RELATED"/>
    <property type="match status" value="1"/>
</dbReference>
<dbReference type="RefSeq" id="WP_159443384.1">
    <property type="nucleotide sequence ID" value="NZ_FUWW01000005.1"/>
</dbReference>
<name>A0A1T4KU61_9FIRM</name>
<reference evidence="8 9" key="1">
    <citation type="submission" date="2017-02" db="EMBL/GenBank/DDBJ databases">
        <authorList>
            <person name="Peterson S.W."/>
        </authorList>
    </citation>
    <scope>NUCLEOTIDE SEQUENCE [LARGE SCALE GENOMIC DNA]</scope>
    <source>
        <strain evidence="8 9">ATCC 51222</strain>
    </source>
</reference>
<evidence type="ECO:0000256" key="6">
    <source>
        <dbReference type="ARBA" id="ARBA00023601"/>
    </source>
</evidence>
<dbReference type="PANTHER" id="PTHR43273">
    <property type="entry name" value="ANAEROBIC SULFATASE-MATURATING ENZYME HOMOLOG ASLB-RELATED"/>
    <property type="match status" value="1"/>
</dbReference>
<keyword evidence="2" id="KW-0949">S-adenosyl-L-methionine</keyword>
<dbReference type="OrthoDB" id="9808591at2"/>